<evidence type="ECO:0000256" key="1">
    <source>
        <dbReference type="SAM" id="SignalP"/>
    </source>
</evidence>
<evidence type="ECO:0000313" key="3">
    <source>
        <dbReference type="Proteomes" id="UP000800235"/>
    </source>
</evidence>
<feature type="signal peptide" evidence="1">
    <location>
        <begin position="1"/>
        <end position="22"/>
    </location>
</feature>
<feature type="chain" id="PRO_5040468869" evidence="1">
    <location>
        <begin position="23"/>
        <end position="401"/>
    </location>
</feature>
<dbReference type="AlphaFoldDB" id="A0A9P4NJ58"/>
<dbReference type="OrthoDB" id="3944128at2759"/>
<keyword evidence="1" id="KW-0732">Signal</keyword>
<organism evidence="2 3">
    <name type="scientific">Tothia fuscella</name>
    <dbReference type="NCBI Taxonomy" id="1048955"/>
    <lineage>
        <taxon>Eukaryota</taxon>
        <taxon>Fungi</taxon>
        <taxon>Dikarya</taxon>
        <taxon>Ascomycota</taxon>
        <taxon>Pezizomycotina</taxon>
        <taxon>Dothideomycetes</taxon>
        <taxon>Pleosporomycetidae</taxon>
        <taxon>Venturiales</taxon>
        <taxon>Cylindrosympodiaceae</taxon>
        <taxon>Tothia</taxon>
    </lineage>
</organism>
<name>A0A9P4NJ58_9PEZI</name>
<evidence type="ECO:0000313" key="2">
    <source>
        <dbReference type="EMBL" id="KAF2423201.1"/>
    </source>
</evidence>
<proteinExistence type="predicted"/>
<accession>A0A9P4NJ58</accession>
<sequence>MFFIRSFSSLIFTALFVEVAFGSAFPRQTFVISRDTFSQGGSIILENSSSTTSIAVSTNSASQPIPLNDGASQLLTIPTSSPTQFAVVVNGNTVTLNSNSNLVISQQSLTPAGSINLGRGSVTTALVLLTNSARQPVFINSGTTQTLTTPLLNPSKPVVVLGSTTVSNSVITGQTLTQGGLIVHGDSTPVPGIIPTVVPVVLGSQTIAPKSKSQYIISGQTVTLGGFITLNSGSSTTVRALSADSAHHTVHSYRSITSTLSNTAPAMPSTIMFGSQTITANAKSDYIFSGRTSTTGEPLTIGNGSTTTYVELTSSSAHHTILLYGNKISTLVSGITSTTILIGSTTTSAGGFTASSVGGNASGTPISTASPSGNGAGRERSALTFWLWSIGALGCCRSGFQ</sequence>
<dbReference type="Proteomes" id="UP000800235">
    <property type="component" value="Unassembled WGS sequence"/>
</dbReference>
<comment type="caution">
    <text evidence="2">The sequence shown here is derived from an EMBL/GenBank/DDBJ whole genome shotgun (WGS) entry which is preliminary data.</text>
</comment>
<gene>
    <name evidence="2" type="ORF">EJ08DRAFT_664533</name>
</gene>
<reference evidence="2" key="1">
    <citation type="journal article" date="2020" name="Stud. Mycol.">
        <title>101 Dothideomycetes genomes: a test case for predicting lifestyles and emergence of pathogens.</title>
        <authorList>
            <person name="Haridas S."/>
            <person name="Albert R."/>
            <person name="Binder M."/>
            <person name="Bloem J."/>
            <person name="Labutti K."/>
            <person name="Salamov A."/>
            <person name="Andreopoulos B."/>
            <person name="Baker S."/>
            <person name="Barry K."/>
            <person name="Bills G."/>
            <person name="Bluhm B."/>
            <person name="Cannon C."/>
            <person name="Castanera R."/>
            <person name="Culley D."/>
            <person name="Daum C."/>
            <person name="Ezra D."/>
            <person name="Gonzalez J."/>
            <person name="Henrissat B."/>
            <person name="Kuo A."/>
            <person name="Liang C."/>
            <person name="Lipzen A."/>
            <person name="Lutzoni F."/>
            <person name="Magnuson J."/>
            <person name="Mondo S."/>
            <person name="Nolan M."/>
            <person name="Ohm R."/>
            <person name="Pangilinan J."/>
            <person name="Park H.-J."/>
            <person name="Ramirez L."/>
            <person name="Alfaro M."/>
            <person name="Sun H."/>
            <person name="Tritt A."/>
            <person name="Yoshinaga Y."/>
            <person name="Zwiers L.-H."/>
            <person name="Turgeon B."/>
            <person name="Goodwin S."/>
            <person name="Spatafora J."/>
            <person name="Crous P."/>
            <person name="Grigoriev I."/>
        </authorList>
    </citation>
    <scope>NUCLEOTIDE SEQUENCE</scope>
    <source>
        <strain evidence="2">CBS 130266</strain>
    </source>
</reference>
<dbReference type="EMBL" id="MU007084">
    <property type="protein sequence ID" value="KAF2423201.1"/>
    <property type="molecule type" value="Genomic_DNA"/>
</dbReference>
<protein>
    <submittedName>
        <fullName evidence="2">Uncharacterized protein</fullName>
    </submittedName>
</protein>
<keyword evidence="3" id="KW-1185">Reference proteome</keyword>